<evidence type="ECO:0000256" key="8">
    <source>
        <dbReference type="ARBA" id="ARBA00022475"/>
    </source>
</evidence>
<evidence type="ECO:0000256" key="14">
    <source>
        <dbReference type="ARBA" id="ARBA00022859"/>
    </source>
</evidence>
<evidence type="ECO:0000256" key="21">
    <source>
        <dbReference type="ARBA" id="ARBA00023180"/>
    </source>
</evidence>
<evidence type="ECO:0000256" key="6">
    <source>
        <dbReference type="ARBA" id="ARBA00004603"/>
    </source>
</evidence>
<dbReference type="GO" id="GO:0009986">
    <property type="term" value="C:cell surface"/>
    <property type="evidence" value="ECO:0007669"/>
    <property type="project" value="TreeGrafter"/>
</dbReference>
<evidence type="ECO:0000256" key="12">
    <source>
        <dbReference type="ARBA" id="ARBA00022692"/>
    </source>
</evidence>
<dbReference type="AlphaFoldDB" id="A0AAU9YWQ5"/>
<evidence type="ECO:0000256" key="19">
    <source>
        <dbReference type="ARBA" id="ARBA00023136"/>
    </source>
</evidence>
<dbReference type="GO" id="GO:0008191">
    <property type="term" value="F:metalloendopeptidase inhibitor activity"/>
    <property type="evidence" value="ECO:0007669"/>
    <property type="project" value="TreeGrafter"/>
</dbReference>
<evidence type="ECO:0000256" key="22">
    <source>
        <dbReference type="ARBA" id="ARBA00023288"/>
    </source>
</evidence>
<keyword evidence="9" id="KW-0963">Cytoplasm</keyword>
<dbReference type="CTD" id="684"/>
<proteinExistence type="predicted"/>
<evidence type="ECO:0000313" key="28">
    <source>
        <dbReference type="Proteomes" id="UP001152836"/>
    </source>
</evidence>
<evidence type="ECO:0000256" key="20">
    <source>
        <dbReference type="ARBA" id="ARBA00023157"/>
    </source>
</evidence>
<keyword evidence="22" id="KW-0449">Lipoprotein</keyword>
<comment type="subcellular location">
    <subcellularLocation>
        <location evidence="1">Apical cell membrane</location>
    </subcellularLocation>
    <subcellularLocation>
        <location evidence="7">Cell membrane</location>
        <topology evidence="7">Lipid-anchor</topology>
        <topology evidence="7">GPI-anchor</topology>
    </subcellularLocation>
    <subcellularLocation>
        <location evidence="3">Cell membrane</location>
        <topology evidence="3">Single-pass type II membrane protein</topology>
    </subcellularLocation>
    <subcellularLocation>
        <location evidence="4">Cytoplasm</location>
    </subcellularLocation>
    <subcellularLocation>
        <location evidence="5">Golgi apparatus</location>
        <location evidence="5">trans-Golgi network</location>
    </subcellularLocation>
    <subcellularLocation>
        <location evidence="6">Late endosome</location>
    </subcellularLocation>
    <subcellularLocation>
        <location evidence="2">Membrane raft</location>
    </subcellularLocation>
</comment>
<dbReference type="Gene3D" id="1.20.5.1700">
    <property type="match status" value="1"/>
</dbReference>
<keyword evidence="8" id="KW-1003">Cell membrane</keyword>
<evidence type="ECO:0000256" key="10">
    <source>
        <dbReference type="ARBA" id="ARBA00022588"/>
    </source>
</evidence>
<keyword evidence="20" id="KW-1015">Disulfide bond</keyword>
<evidence type="ECO:0000256" key="7">
    <source>
        <dbReference type="ARBA" id="ARBA00004609"/>
    </source>
</evidence>
<dbReference type="PANTHER" id="PTHR15190">
    <property type="entry name" value="BONE MARROW STROMAL ANTIGEN 2"/>
    <property type="match status" value="1"/>
</dbReference>
<accession>A0AAU9YWQ5</accession>
<protein>
    <recommendedName>
        <fullName evidence="24">Bone marrow stromal antigen 2</fullName>
    </recommendedName>
</protein>
<reference evidence="27" key="1">
    <citation type="submission" date="2022-06" db="EMBL/GenBank/DDBJ databases">
        <authorList>
            <person name="Andreotti S."/>
            <person name="Wyler E."/>
        </authorList>
    </citation>
    <scope>NUCLEOTIDE SEQUENCE</scope>
</reference>
<evidence type="ECO:0000256" key="16">
    <source>
        <dbReference type="ARBA" id="ARBA00022989"/>
    </source>
</evidence>
<keyword evidence="11" id="KW-0336">GPI-anchor</keyword>
<evidence type="ECO:0000256" key="1">
    <source>
        <dbReference type="ARBA" id="ARBA00004221"/>
    </source>
</evidence>
<evidence type="ECO:0000256" key="15">
    <source>
        <dbReference type="ARBA" id="ARBA00022968"/>
    </source>
</evidence>
<dbReference type="GO" id="GO:0045087">
    <property type="term" value="P:innate immune response"/>
    <property type="evidence" value="ECO:0007669"/>
    <property type="project" value="UniProtKB-KW"/>
</dbReference>
<dbReference type="InterPro" id="IPR024886">
    <property type="entry name" value="BST2"/>
</dbReference>
<evidence type="ECO:0000256" key="17">
    <source>
        <dbReference type="ARBA" id="ARBA00023034"/>
    </source>
</evidence>
<evidence type="ECO:0000256" key="23">
    <source>
        <dbReference type="ARBA" id="ARBA00066143"/>
    </source>
</evidence>
<dbReference type="EMBL" id="CALSGD010000649">
    <property type="protein sequence ID" value="CAH6779771.1"/>
    <property type="molecule type" value="Genomic_DNA"/>
</dbReference>
<evidence type="ECO:0000256" key="25">
    <source>
        <dbReference type="SAM" id="Coils"/>
    </source>
</evidence>
<comment type="subunit">
    <text evidence="23">Parallel homodimer; disulfide-linked. May form homotetramers under reducing conditions. Isoform 1 and isoform 2 form homodimers and also heterodimers with each other. Dimerization is essential for its antiviral activity. Interacts (via cytoplasmic domain) with ARHGAP44. Interacts with MMP14 (via C-terminal cytoplasmic tail). Interacts with LILRA4/ILT7. Interacts with RNF115.</text>
</comment>
<feature type="transmembrane region" description="Helical" evidence="26">
    <location>
        <begin position="25"/>
        <end position="48"/>
    </location>
</feature>
<evidence type="ECO:0000256" key="5">
    <source>
        <dbReference type="ARBA" id="ARBA00004601"/>
    </source>
</evidence>
<keyword evidence="28" id="KW-1185">Reference proteome</keyword>
<dbReference type="Proteomes" id="UP001152836">
    <property type="component" value="Unassembled WGS sequence"/>
</dbReference>
<evidence type="ECO:0000256" key="11">
    <source>
        <dbReference type="ARBA" id="ARBA00022622"/>
    </source>
</evidence>
<evidence type="ECO:0000256" key="9">
    <source>
        <dbReference type="ARBA" id="ARBA00022490"/>
    </source>
</evidence>
<dbReference type="GO" id="GO:0005794">
    <property type="term" value="C:Golgi apparatus"/>
    <property type="evidence" value="ECO:0007669"/>
    <property type="project" value="UniProtKB-SubCell"/>
</dbReference>
<keyword evidence="10" id="KW-0399">Innate immunity</keyword>
<dbReference type="GO" id="GO:0051607">
    <property type="term" value="P:defense response to virus"/>
    <property type="evidence" value="ECO:0007669"/>
    <property type="project" value="InterPro"/>
</dbReference>
<keyword evidence="21" id="KW-0325">Glycoprotein</keyword>
<keyword evidence="19 26" id="KW-0472">Membrane</keyword>
<feature type="coiled-coil region" evidence="25">
    <location>
        <begin position="69"/>
        <end position="155"/>
    </location>
</feature>
<evidence type="ECO:0000256" key="26">
    <source>
        <dbReference type="SAM" id="Phobius"/>
    </source>
</evidence>
<keyword evidence="14" id="KW-0391">Immunity</keyword>
<dbReference type="FunFam" id="1.20.5.1700:FF:000006">
    <property type="entry name" value="Bone marrow stromal antigen 2"/>
    <property type="match status" value="1"/>
</dbReference>
<dbReference type="GO" id="GO:0016324">
    <property type="term" value="C:apical plasma membrane"/>
    <property type="evidence" value="ECO:0007669"/>
    <property type="project" value="UniProtKB-SubCell"/>
</dbReference>
<dbReference type="PANTHER" id="PTHR15190:SF1">
    <property type="entry name" value="BONE MARROW STROMAL ANTIGEN 2"/>
    <property type="match status" value="1"/>
</dbReference>
<organism evidence="27 28">
    <name type="scientific">Phodopus roborovskii</name>
    <name type="common">Roborovski's desert hamster</name>
    <name type="synonym">Cricetulus roborovskii</name>
    <dbReference type="NCBI Taxonomy" id="109678"/>
    <lineage>
        <taxon>Eukaryota</taxon>
        <taxon>Metazoa</taxon>
        <taxon>Chordata</taxon>
        <taxon>Craniata</taxon>
        <taxon>Vertebrata</taxon>
        <taxon>Euteleostomi</taxon>
        <taxon>Mammalia</taxon>
        <taxon>Eutheria</taxon>
        <taxon>Euarchontoglires</taxon>
        <taxon>Glires</taxon>
        <taxon>Rodentia</taxon>
        <taxon>Myomorpha</taxon>
        <taxon>Muroidea</taxon>
        <taxon>Cricetidae</taxon>
        <taxon>Cricetinae</taxon>
        <taxon>Phodopus</taxon>
    </lineage>
</organism>
<keyword evidence="13" id="KW-0967">Endosome</keyword>
<evidence type="ECO:0000256" key="4">
    <source>
        <dbReference type="ARBA" id="ARBA00004496"/>
    </source>
</evidence>
<keyword evidence="16 26" id="KW-1133">Transmembrane helix</keyword>
<evidence type="ECO:0000256" key="3">
    <source>
        <dbReference type="ARBA" id="ARBA00004401"/>
    </source>
</evidence>
<gene>
    <name evidence="27" type="primary">Bst2</name>
    <name evidence="27" type="ORF">PHOROB_LOCUS3264</name>
</gene>
<dbReference type="GeneID" id="127217232"/>
<evidence type="ECO:0000256" key="18">
    <source>
        <dbReference type="ARBA" id="ARBA00023054"/>
    </source>
</evidence>
<evidence type="ECO:0000256" key="13">
    <source>
        <dbReference type="ARBA" id="ARBA00022753"/>
    </source>
</evidence>
<dbReference type="GO" id="GO:0045121">
    <property type="term" value="C:membrane raft"/>
    <property type="evidence" value="ECO:0007669"/>
    <property type="project" value="UniProtKB-SubCell"/>
</dbReference>
<dbReference type="RefSeq" id="XP_051034108.1">
    <property type="nucleotide sequence ID" value="XM_051178151.1"/>
</dbReference>
<comment type="caution">
    <text evidence="27">The sequence shown here is derived from an EMBL/GenBank/DDBJ whole genome shotgun (WGS) entry which is preliminary data.</text>
</comment>
<dbReference type="Pfam" id="PF16716">
    <property type="entry name" value="BST2"/>
    <property type="match status" value="1"/>
</dbReference>
<keyword evidence="15" id="KW-0735">Signal-anchor</keyword>
<evidence type="ECO:0000313" key="27">
    <source>
        <dbReference type="EMBL" id="CAH6779771.1"/>
    </source>
</evidence>
<keyword evidence="17" id="KW-0333">Golgi apparatus</keyword>
<dbReference type="GO" id="GO:0005770">
    <property type="term" value="C:late endosome"/>
    <property type="evidence" value="ECO:0007669"/>
    <property type="project" value="UniProtKB-SubCell"/>
</dbReference>
<keyword evidence="12 26" id="KW-0812">Transmembrane</keyword>
<dbReference type="KEGG" id="prob:127217232"/>
<evidence type="ECO:0000256" key="24">
    <source>
        <dbReference type="ARBA" id="ARBA00073332"/>
    </source>
</evidence>
<sequence length="176" mass="19906">MAPTFYHHLPVPMEKEQGLDNRRRWLVAAALAVLIQAVLVILLIIFALRANSEACWDGLRMQEECHNTTHLLQHQLTRAQDNLVQAEAQAGTCNQTVVTLQDSLEKKASQVQEQQAQIQEQQAHIQELESRVEKLNQELEKLRATEEASSTLQQNSARSVVVSSLLMLAMPLFLLF</sequence>
<evidence type="ECO:0000256" key="2">
    <source>
        <dbReference type="ARBA" id="ARBA00004285"/>
    </source>
</evidence>
<name>A0AAU9YWQ5_PHORO</name>
<dbReference type="GO" id="GO:0098552">
    <property type="term" value="C:side of membrane"/>
    <property type="evidence" value="ECO:0007669"/>
    <property type="project" value="UniProtKB-KW"/>
</dbReference>
<keyword evidence="18 25" id="KW-0175">Coiled coil</keyword>